<reference evidence="3" key="1">
    <citation type="submission" date="2016-10" db="EMBL/GenBank/DDBJ databases">
        <authorList>
            <person name="Varghese N."/>
            <person name="Submissions S."/>
        </authorList>
    </citation>
    <scope>NUCLEOTIDE SEQUENCE [LARGE SCALE GENOMIC DNA]</scope>
    <source>
        <strain evidence="3">DSM 3695</strain>
    </source>
</reference>
<dbReference type="OrthoDB" id="9798157at2"/>
<feature type="domain" description="ABM" evidence="1">
    <location>
        <begin position="2"/>
        <end position="92"/>
    </location>
</feature>
<dbReference type="PROSITE" id="PS51725">
    <property type="entry name" value="ABM"/>
    <property type="match status" value="1"/>
</dbReference>
<evidence type="ECO:0000313" key="3">
    <source>
        <dbReference type="Proteomes" id="UP000199310"/>
    </source>
</evidence>
<evidence type="ECO:0000313" key="2">
    <source>
        <dbReference type="EMBL" id="SEW51986.1"/>
    </source>
</evidence>
<dbReference type="InterPro" id="IPR011008">
    <property type="entry name" value="Dimeric_a/b-barrel"/>
</dbReference>
<proteinExistence type="predicted"/>
<organism evidence="2 3">
    <name type="scientific">Chitinophaga arvensicola</name>
    <dbReference type="NCBI Taxonomy" id="29529"/>
    <lineage>
        <taxon>Bacteria</taxon>
        <taxon>Pseudomonadati</taxon>
        <taxon>Bacteroidota</taxon>
        <taxon>Chitinophagia</taxon>
        <taxon>Chitinophagales</taxon>
        <taxon>Chitinophagaceae</taxon>
        <taxon>Chitinophaga</taxon>
    </lineage>
</organism>
<dbReference type="Gene3D" id="3.30.70.100">
    <property type="match status" value="1"/>
</dbReference>
<evidence type="ECO:0000259" key="1">
    <source>
        <dbReference type="PROSITE" id="PS51725"/>
    </source>
</evidence>
<dbReference type="EMBL" id="FOJG01000002">
    <property type="protein sequence ID" value="SEW51986.1"/>
    <property type="molecule type" value="Genomic_DNA"/>
</dbReference>
<keyword evidence="3" id="KW-1185">Reference proteome</keyword>
<dbReference type="RefSeq" id="WP_089898449.1">
    <property type="nucleotide sequence ID" value="NZ_FOJG01000002.1"/>
</dbReference>
<gene>
    <name evidence="2" type="ORF">SAMN04488122_4628</name>
</gene>
<dbReference type="SUPFAM" id="SSF54909">
    <property type="entry name" value="Dimeric alpha+beta barrel"/>
    <property type="match status" value="1"/>
</dbReference>
<sequence>MILEVAVLDVIAGQEAQFEANFRVAREIISSSKGYAGHQLQKCVEQPGRYILLVNWETLEDHTIGFRQSEAYQRWKELLHAFYDPFPLVQHYTAITE</sequence>
<dbReference type="GO" id="GO:0004497">
    <property type="term" value="F:monooxygenase activity"/>
    <property type="evidence" value="ECO:0007669"/>
    <property type="project" value="UniProtKB-KW"/>
</dbReference>
<name>A0A1I0SA12_9BACT</name>
<dbReference type="InterPro" id="IPR007138">
    <property type="entry name" value="ABM_dom"/>
</dbReference>
<accession>A0A1I0SA12</accession>
<dbReference type="Proteomes" id="UP000199310">
    <property type="component" value="Unassembled WGS sequence"/>
</dbReference>
<keyword evidence="2" id="KW-0503">Monooxygenase</keyword>
<keyword evidence="2" id="KW-0560">Oxidoreductase</keyword>
<dbReference type="STRING" id="29529.SAMN04488122_4628"/>
<dbReference type="Pfam" id="PF03992">
    <property type="entry name" value="ABM"/>
    <property type="match status" value="1"/>
</dbReference>
<dbReference type="AlphaFoldDB" id="A0A1I0SA12"/>
<protein>
    <submittedName>
        <fullName evidence="2">Heme-degrading monooxygenase HmoA</fullName>
    </submittedName>
</protein>